<dbReference type="PANTHER" id="PTHR13929:SF0">
    <property type="entry name" value="UBIA PRENYLTRANSFERASE DOMAIN-CONTAINING PROTEIN 1"/>
    <property type="match status" value="1"/>
</dbReference>
<feature type="transmembrane region" description="Helical" evidence="9">
    <location>
        <begin position="280"/>
        <end position="298"/>
    </location>
</feature>
<dbReference type="GO" id="GO:0009234">
    <property type="term" value="P:menaquinone biosynthetic process"/>
    <property type="evidence" value="ECO:0007669"/>
    <property type="project" value="UniProtKB-UniPathway"/>
</dbReference>
<evidence type="ECO:0000256" key="1">
    <source>
        <dbReference type="ARBA" id="ARBA00004141"/>
    </source>
</evidence>
<keyword evidence="4" id="KW-1003">Cell membrane</keyword>
<evidence type="ECO:0000256" key="4">
    <source>
        <dbReference type="ARBA" id="ARBA00022475"/>
    </source>
</evidence>
<feature type="transmembrane region" description="Helical" evidence="9">
    <location>
        <begin position="174"/>
        <end position="195"/>
    </location>
</feature>
<evidence type="ECO:0000256" key="2">
    <source>
        <dbReference type="ARBA" id="ARBA00004863"/>
    </source>
</evidence>
<dbReference type="EMBL" id="VFRR01000007">
    <property type="protein sequence ID" value="TPE54135.1"/>
    <property type="molecule type" value="Genomic_DNA"/>
</dbReference>
<keyword evidence="3" id="KW-0474">Menaquinone biosynthesis</keyword>
<keyword evidence="11" id="KW-1185">Reference proteome</keyword>
<keyword evidence="6 9" id="KW-0812">Transmembrane</keyword>
<protein>
    <submittedName>
        <fullName evidence="10">Prenyltransferase</fullName>
    </submittedName>
</protein>
<feature type="transmembrane region" description="Helical" evidence="9">
    <location>
        <begin position="145"/>
        <end position="168"/>
    </location>
</feature>
<dbReference type="InterPro" id="IPR044878">
    <property type="entry name" value="UbiA_sf"/>
</dbReference>
<keyword evidence="8 9" id="KW-0472">Membrane</keyword>
<evidence type="ECO:0000313" key="11">
    <source>
        <dbReference type="Proteomes" id="UP000315901"/>
    </source>
</evidence>
<proteinExistence type="predicted"/>
<evidence type="ECO:0000256" key="9">
    <source>
        <dbReference type="SAM" id="Phobius"/>
    </source>
</evidence>
<dbReference type="CDD" id="cd13962">
    <property type="entry name" value="PT_UbiA_UBIAD1"/>
    <property type="match status" value="1"/>
</dbReference>
<dbReference type="AlphaFoldDB" id="A0A501X025"/>
<keyword evidence="7 9" id="KW-1133">Transmembrane helix</keyword>
<evidence type="ECO:0000256" key="5">
    <source>
        <dbReference type="ARBA" id="ARBA00022679"/>
    </source>
</evidence>
<dbReference type="Proteomes" id="UP000315901">
    <property type="component" value="Unassembled WGS sequence"/>
</dbReference>
<feature type="transmembrane region" description="Helical" evidence="9">
    <location>
        <begin position="95"/>
        <end position="115"/>
    </location>
</feature>
<dbReference type="PANTHER" id="PTHR13929">
    <property type="entry name" value="1,4-DIHYDROXY-2-NAPHTHOATE OCTAPRENYLTRANSFERASE"/>
    <property type="match status" value="1"/>
</dbReference>
<evidence type="ECO:0000313" key="10">
    <source>
        <dbReference type="EMBL" id="TPE54135.1"/>
    </source>
</evidence>
<dbReference type="OrthoDB" id="3344514at2"/>
<evidence type="ECO:0000256" key="7">
    <source>
        <dbReference type="ARBA" id="ARBA00022989"/>
    </source>
</evidence>
<dbReference type="InterPro" id="IPR000537">
    <property type="entry name" value="UbiA_prenyltransferase"/>
</dbReference>
<organism evidence="10 11">
    <name type="scientific">Maribrevibacterium harenarium</name>
    <dbReference type="NCBI Taxonomy" id="2589817"/>
    <lineage>
        <taxon>Bacteria</taxon>
        <taxon>Pseudomonadati</taxon>
        <taxon>Pseudomonadota</taxon>
        <taxon>Gammaproteobacteria</taxon>
        <taxon>Oceanospirillales</taxon>
        <taxon>Oceanospirillaceae</taxon>
        <taxon>Maribrevibacterium</taxon>
    </lineage>
</organism>
<gene>
    <name evidence="10" type="ORF">FJM67_05850</name>
</gene>
<comment type="caution">
    <text evidence="10">The sequence shown here is derived from an EMBL/GenBank/DDBJ whole genome shotgun (WGS) entry which is preliminary data.</text>
</comment>
<sequence length="299" mass="32020">MKHTQTLLSSARVPFLLLAPLPVLLGVCAAWYTGNDVSGWHIFLAVIAALAAHISVNAYNEYEDFTTGLDAQTQRTPFSGGSGGLIDNPAGARSVLLMGRITLLLCVLIGLYFVFLRGWSLLLLGLLGIGLILAYTPVLNGHPLLCWLSPGLGFGLVMVLGTELALAGEISKTGLILALVMTLIGNNLLLLNQLPDIEADRKIGRRHIPIVYGKKAALEFYFACVLAMGVAVIFAAISHYLPLSSLLALLPLSLGWLVFKKMQPQLDQAPSNWIPELGKNVAMTLLTPLVLGLTVLFAA</sequence>
<dbReference type="Pfam" id="PF01040">
    <property type="entry name" value="UbiA"/>
    <property type="match status" value="1"/>
</dbReference>
<dbReference type="UniPathway" id="UPA00079"/>
<dbReference type="Gene3D" id="1.10.357.140">
    <property type="entry name" value="UbiA prenyltransferase"/>
    <property type="match status" value="1"/>
</dbReference>
<comment type="subcellular location">
    <subcellularLocation>
        <location evidence="1">Membrane</location>
        <topology evidence="1">Multi-pass membrane protein</topology>
    </subcellularLocation>
</comment>
<dbReference type="GO" id="GO:0042371">
    <property type="term" value="P:vitamin K biosynthetic process"/>
    <property type="evidence" value="ECO:0007669"/>
    <property type="project" value="TreeGrafter"/>
</dbReference>
<evidence type="ECO:0000256" key="6">
    <source>
        <dbReference type="ARBA" id="ARBA00022692"/>
    </source>
</evidence>
<evidence type="ECO:0000256" key="8">
    <source>
        <dbReference type="ARBA" id="ARBA00023136"/>
    </source>
</evidence>
<name>A0A501X025_9GAMM</name>
<reference evidence="10 11" key="1">
    <citation type="submission" date="2019-06" db="EMBL/GenBank/DDBJ databases">
        <title>A novel bacterium of genus Marinomonas, isolated from coastal sand.</title>
        <authorList>
            <person name="Huang H."/>
            <person name="Mo K."/>
            <person name="Hu Y."/>
        </authorList>
    </citation>
    <scope>NUCLEOTIDE SEQUENCE [LARGE SCALE GENOMIC DNA]</scope>
    <source>
        <strain evidence="10 11">HB171799</strain>
    </source>
</reference>
<keyword evidence="5 10" id="KW-0808">Transferase</keyword>
<dbReference type="RefSeq" id="WP_140587781.1">
    <property type="nucleotide sequence ID" value="NZ_VFRR01000007.1"/>
</dbReference>
<dbReference type="InterPro" id="IPR026046">
    <property type="entry name" value="UBIAD1"/>
</dbReference>
<feature type="transmembrane region" description="Helical" evidence="9">
    <location>
        <begin position="39"/>
        <end position="59"/>
    </location>
</feature>
<comment type="pathway">
    <text evidence="2">Quinol/quinone metabolism; menaquinone biosynthesis.</text>
</comment>
<dbReference type="GO" id="GO:0016020">
    <property type="term" value="C:membrane"/>
    <property type="evidence" value="ECO:0007669"/>
    <property type="project" value="UniProtKB-SubCell"/>
</dbReference>
<evidence type="ECO:0000256" key="3">
    <source>
        <dbReference type="ARBA" id="ARBA00022428"/>
    </source>
</evidence>
<dbReference type="GO" id="GO:0004659">
    <property type="term" value="F:prenyltransferase activity"/>
    <property type="evidence" value="ECO:0007669"/>
    <property type="project" value="InterPro"/>
</dbReference>
<dbReference type="PIRSF" id="PIRSF005355">
    <property type="entry name" value="UBIAD1"/>
    <property type="match status" value="1"/>
</dbReference>
<feature type="transmembrane region" description="Helical" evidence="9">
    <location>
        <begin position="121"/>
        <end position="138"/>
    </location>
</feature>
<feature type="transmembrane region" description="Helical" evidence="9">
    <location>
        <begin position="216"/>
        <end position="237"/>
    </location>
</feature>
<accession>A0A501X025</accession>